<dbReference type="RefSeq" id="WP_170882149.1">
    <property type="nucleotide sequence ID" value="NZ_JABEYA020000001.1"/>
</dbReference>
<evidence type="ECO:0000256" key="2">
    <source>
        <dbReference type="ARBA" id="ARBA00023125"/>
    </source>
</evidence>
<dbReference type="InterPro" id="IPR009057">
    <property type="entry name" value="Homeodomain-like_sf"/>
</dbReference>
<feature type="signal peptide" evidence="5">
    <location>
        <begin position="1"/>
        <end position="19"/>
    </location>
</feature>
<keyword evidence="4" id="KW-1133">Transmembrane helix</keyword>
<evidence type="ECO:0000256" key="5">
    <source>
        <dbReference type="SAM" id="SignalP"/>
    </source>
</evidence>
<dbReference type="InterPro" id="IPR013783">
    <property type="entry name" value="Ig-like_fold"/>
</dbReference>
<accession>A0ABT8BW67</accession>
<organism evidence="7 8">
    <name type="scientific">Vibrio ostreicida</name>
    <dbReference type="NCBI Taxonomy" id="526588"/>
    <lineage>
        <taxon>Bacteria</taxon>
        <taxon>Pseudomonadati</taxon>
        <taxon>Pseudomonadota</taxon>
        <taxon>Gammaproteobacteria</taxon>
        <taxon>Vibrionales</taxon>
        <taxon>Vibrionaceae</taxon>
        <taxon>Vibrio</taxon>
    </lineage>
</organism>
<dbReference type="EMBL" id="JAUFQC010000001">
    <property type="protein sequence ID" value="MDN3610634.1"/>
    <property type="molecule type" value="Genomic_DNA"/>
</dbReference>
<evidence type="ECO:0000256" key="3">
    <source>
        <dbReference type="ARBA" id="ARBA00023163"/>
    </source>
</evidence>
<keyword evidence="2" id="KW-0238">DNA-binding</keyword>
<protein>
    <submittedName>
        <fullName evidence="7">Helix-turn-helix domain-containing protein</fullName>
    </submittedName>
</protein>
<dbReference type="InterPro" id="IPR018062">
    <property type="entry name" value="HTH_AraC-typ_CS"/>
</dbReference>
<sequence>MKKAFCFVSLLIIARLAMAMDSSVSVFYPLPTQLQGKAFAAKSLFLGGDGGIWFQDMQNHVLFFDGQNILPKTGSALSVDSEHIAFVDGEFWSFSGHQVYRSLPNKTRQHVFNLTPGSVIDRIGTSERFIWLSDRDNFYTYHLDTHQMSTYSLVSIDQLSQSSNLVVTAAQFLESQWVLGTSSGAYFINDGQLEHLVDAGKRSIDTLYFSEQRKELLLGTRHGLVIVSLDSLENSARVMPDSHVLSVTETLTAYWVGTESGLIRYPFVSKEAEYVSKFQSVSSAPLGKKVYSLLNDKRGGVWVATERGVHYFSIFSQHFERFSPSFVQAIGPEQVVKVKRRKNQGGYWMITDSGIYQLQSTPNISHQLFYKGKVNDVLEMGGLVWLATQDEVICIDTQFGRRVAECPPNSIRTLAVEAFAVDKSNGIWGVSTDKIWRYDTVANSLSQYGSQWVQSQYLPAQLTEVLNTQNEELVIGTEHGIYLLQEGQVSFINESQSFGRVLSIVQLKERMLWVAGTYGLYKLDINSLELTPLALVDQHIAPKCLVKNKTGVWLTSSLGLTHYDQFGNIKAHYGEPLGLINNEFKVGLCSTVVDKPYSLFLGSRNNLIRVDTHQLQLDTSPIVSVILSQILVNQNLHSLAGIDYQPLNVEFGQTISFQFGVLPQVNIVSLQYRLTNRQPWQSLEGMTLFIEHIAPGQHQLQVRSIVDGQASDTINRYGFTVEEPWYISTYAIFVYVILLVVMILFVVYLRSMFMLKTNRELRFQVALKTSQLNHQTRILLTNNTQLRKQLEVRQIFYRQSIEQLKAYYQPPHDPEEVKESLNTIVFSRPDRWLNQGATENLDEYLICNLSLLLRSALDGWNEELANSNLSIDVSSSPRQDLYALLKVFNLDVVFNVLIANILCRSQSATFHLKLQDQKVVFTSVDDGQAISELSEFWCEIEGLVKQSDGESQLTYVENRNLVQLFWADGCQLNEKPSQPLAAVKPLGDKPKSSWLKKLQHLVDEHYADPDFGTSAAARKMFVSERSFQRRFKSAMQRTFMDYVTEVRLDHACRRLLAGEKVSDVAFECGFNDPSYFGQRFKHRFGVSPSQFIAEQEGARELT</sequence>
<keyword evidence="4" id="KW-0472">Membrane</keyword>
<dbReference type="SUPFAM" id="SSF46689">
    <property type="entry name" value="Homeodomain-like"/>
    <property type="match status" value="1"/>
</dbReference>
<feature type="chain" id="PRO_5047256800" evidence="5">
    <location>
        <begin position="20"/>
        <end position="1102"/>
    </location>
</feature>
<gene>
    <name evidence="7" type="ORF">QWZ16_13060</name>
</gene>
<name>A0ABT8BW67_9VIBR</name>
<dbReference type="Gene3D" id="2.130.10.10">
    <property type="entry name" value="YVTN repeat-like/Quinoprotein amine dehydrogenase"/>
    <property type="match status" value="3"/>
</dbReference>
<keyword evidence="8" id="KW-1185">Reference proteome</keyword>
<dbReference type="InterPro" id="IPR020449">
    <property type="entry name" value="Tscrpt_reg_AraC-type_HTH"/>
</dbReference>
<proteinExistence type="predicted"/>
<dbReference type="InterPro" id="IPR018060">
    <property type="entry name" value="HTH_AraC"/>
</dbReference>
<keyword evidence="5" id="KW-0732">Signal</keyword>
<dbReference type="PANTHER" id="PTHR43280">
    <property type="entry name" value="ARAC-FAMILY TRANSCRIPTIONAL REGULATOR"/>
    <property type="match status" value="1"/>
</dbReference>
<feature type="domain" description="HTH araC/xylS-type" evidence="6">
    <location>
        <begin position="996"/>
        <end position="1094"/>
    </location>
</feature>
<keyword evidence="3" id="KW-0804">Transcription</keyword>
<keyword evidence="4" id="KW-0812">Transmembrane</keyword>
<reference evidence="8" key="1">
    <citation type="journal article" date="2019" name="Int. J. Syst. Evol. Microbiol.">
        <title>The Global Catalogue of Microorganisms (GCM) 10K type strain sequencing project: providing services to taxonomists for standard genome sequencing and annotation.</title>
        <authorList>
            <consortium name="The Broad Institute Genomics Platform"/>
            <consortium name="The Broad Institute Genome Sequencing Center for Infectious Disease"/>
            <person name="Wu L."/>
            <person name="Ma J."/>
        </authorList>
    </citation>
    <scope>NUCLEOTIDE SEQUENCE [LARGE SCALE GENOMIC DNA]</scope>
    <source>
        <strain evidence="8">CECT 7398</strain>
    </source>
</reference>
<dbReference type="PROSITE" id="PS01124">
    <property type="entry name" value="HTH_ARAC_FAMILY_2"/>
    <property type="match status" value="1"/>
</dbReference>
<dbReference type="PANTHER" id="PTHR43280:SF28">
    <property type="entry name" value="HTH-TYPE TRANSCRIPTIONAL ACTIVATOR RHAS"/>
    <property type="match status" value="1"/>
</dbReference>
<dbReference type="SMART" id="SM00342">
    <property type="entry name" value="HTH_ARAC"/>
    <property type="match status" value="1"/>
</dbReference>
<evidence type="ECO:0000256" key="1">
    <source>
        <dbReference type="ARBA" id="ARBA00023015"/>
    </source>
</evidence>
<evidence type="ECO:0000313" key="8">
    <source>
        <dbReference type="Proteomes" id="UP001238540"/>
    </source>
</evidence>
<feature type="transmembrane region" description="Helical" evidence="4">
    <location>
        <begin position="725"/>
        <end position="749"/>
    </location>
</feature>
<evidence type="ECO:0000256" key="4">
    <source>
        <dbReference type="SAM" id="Phobius"/>
    </source>
</evidence>
<evidence type="ECO:0000259" key="6">
    <source>
        <dbReference type="PROSITE" id="PS01124"/>
    </source>
</evidence>
<dbReference type="PRINTS" id="PR00032">
    <property type="entry name" value="HTHARAC"/>
</dbReference>
<dbReference type="Gene3D" id="2.60.40.10">
    <property type="entry name" value="Immunoglobulins"/>
    <property type="match status" value="1"/>
</dbReference>
<dbReference type="PROSITE" id="PS00041">
    <property type="entry name" value="HTH_ARAC_FAMILY_1"/>
    <property type="match status" value="1"/>
</dbReference>
<dbReference type="Proteomes" id="UP001238540">
    <property type="component" value="Unassembled WGS sequence"/>
</dbReference>
<dbReference type="Gene3D" id="1.10.10.60">
    <property type="entry name" value="Homeodomain-like"/>
    <property type="match status" value="1"/>
</dbReference>
<keyword evidence="1" id="KW-0805">Transcription regulation</keyword>
<dbReference type="Pfam" id="PF12833">
    <property type="entry name" value="HTH_18"/>
    <property type="match status" value="1"/>
</dbReference>
<comment type="caution">
    <text evidence="7">The sequence shown here is derived from an EMBL/GenBank/DDBJ whole genome shotgun (WGS) entry which is preliminary data.</text>
</comment>
<evidence type="ECO:0000313" key="7">
    <source>
        <dbReference type="EMBL" id="MDN3610634.1"/>
    </source>
</evidence>
<dbReference type="InterPro" id="IPR015943">
    <property type="entry name" value="WD40/YVTN_repeat-like_dom_sf"/>
</dbReference>